<gene>
    <name evidence="3" type="ORF">CRP01_39995</name>
</gene>
<comment type="caution">
    <text evidence="3">The sequence shown here is derived from an EMBL/GenBank/DDBJ whole genome shotgun (WGS) entry which is preliminary data.</text>
</comment>
<proteinExistence type="predicted"/>
<name>A0A2D0MZK0_FLAN2</name>
<feature type="transmembrane region" description="Helical" evidence="2">
    <location>
        <begin position="7"/>
        <end position="25"/>
    </location>
</feature>
<feature type="region of interest" description="Disordered" evidence="1">
    <location>
        <begin position="53"/>
        <end position="74"/>
    </location>
</feature>
<feature type="transmembrane region" description="Helical" evidence="2">
    <location>
        <begin position="31"/>
        <end position="52"/>
    </location>
</feature>
<organism evidence="3 4">
    <name type="scientific">Flavilitoribacter nigricans (strain ATCC 23147 / DSM 23189 / NBRC 102662 / NCIMB 1420 / SS-2)</name>
    <name type="common">Lewinella nigricans</name>
    <dbReference type="NCBI Taxonomy" id="1122177"/>
    <lineage>
        <taxon>Bacteria</taxon>
        <taxon>Pseudomonadati</taxon>
        <taxon>Bacteroidota</taxon>
        <taxon>Saprospiria</taxon>
        <taxon>Saprospirales</taxon>
        <taxon>Lewinellaceae</taxon>
        <taxon>Flavilitoribacter</taxon>
    </lineage>
</organism>
<keyword evidence="2" id="KW-1133">Transmembrane helix</keyword>
<dbReference type="EMBL" id="PDUD01000071">
    <property type="protein sequence ID" value="PHN00873.1"/>
    <property type="molecule type" value="Genomic_DNA"/>
</dbReference>
<accession>A0A2D0MZK0</accession>
<evidence type="ECO:0000313" key="3">
    <source>
        <dbReference type="EMBL" id="PHN00873.1"/>
    </source>
</evidence>
<feature type="compositionally biased region" description="Low complexity" evidence="1">
    <location>
        <begin position="65"/>
        <end position="74"/>
    </location>
</feature>
<keyword evidence="2" id="KW-0472">Membrane</keyword>
<sequence>MKPFSLGIGTLILRFYAMMGVIVLGGFTGQYWLMLLALPIFLSAMMGVKMGGSKKENVSKKRNLQQKQAAAKAA</sequence>
<dbReference type="AlphaFoldDB" id="A0A2D0MZK0"/>
<keyword evidence="4" id="KW-1185">Reference proteome</keyword>
<protein>
    <submittedName>
        <fullName evidence="3">Uncharacterized protein</fullName>
    </submittedName>
</protein>
<keyword evidence="2" id="KW-0812">Transmembrane</keyword>
<evidence type="ECO:0000313" key="4">
    <source>
        <dbReference type="Proteomes" id="UP000223913"/>
    </source>
</evidence>
<reference evidence="3 4" key="1">
    <citation type="submission" date="2017-10" db="EMBL/GenBank/DDBJ databases">
        <title>The draft genome sequence of Lewinella nigricans NBRC 102662.</title>
        <authorList>
            <person name="Wang K."/>
        </authorList>
    </citation>
    <scope>NUCLEOTIDE SEQUENCE [LARGE SCALE GENOMIC DNA]</scope>
    <source>
        <strain evidence="3 4">NBRC 102662</strain>
    </source>
</reference>
<dbReference type="OrthoDB" id="1495790at2"/>
<evidence type="ECO:0000256" key="2">
    <source>
        <dbReference type="SAM" id="Phobius"/>
    </source>
</evidence>
<evidence type="ECO:0000256" key="1">
    <source>
        <dbReference type="SAM" id="MobiDB-lite"/>
    </source>
</evidence>
<dbReference type="Proteomes" id="UP000223913">
    <property type="component" value="Unassembled WGS sequence"/>
</dbReference>
<dbReference type="RefSeq" id="WP_099155723.1">
    <property type="nucleotide sequence ID" value="NZ_PDUD01000071.1"/>
</dbReference>